<keyword evidence="1" id="KW-0418">Kinase</keyword>
<keyword evidence="3" id="KW-0067">ATP-binding</keyword>
<dbReference type="CDD" id="cd16936">
    <property type="entry name" value="HATPase_RsbW-like"/>
    <property type="match status" value="1"/>
</dbReference>
<gene>
    <name evidence="3" type="ORF">ACFQ34_21930</name>
</gene>
<dbReference type="PANTHER" id="PTHR35526">
    <property type="entry name" value="ANTI-SIGMA-F FACTOR RSBW-RELATED"/>
    <property type="match status" value="1"/>
</dbReference>
<dbReference type="Proteomes" id="UP001597182">
    <property type="component" value="Unassembled WGS sequence"/>
</dbReference>
<sequence length="139" mass="14864">MGAAARAVSWPVRCAPTALEPLRRDLGRWLAAAGWPADEAADLVLAVSEAVSNAVEHGCARVCEGIRVDARLTTAHASCHVDCTVHDCGRWDGVATSAAPRGHGMRLIRALTRELRVEHGDAGTTLHLASYDRPRRTPP</sequence>
<protein>
    <submittedName>
        <fullName evidence="3">ATP-binding protein</fullName>
    </submittedName>
</protein>
<dbReference type="InterPro" id="IPR003594">
    <property type="entry name" value="HATPase_dom"/>
</dbReference>
<dbReference type="Gene3D" id="3.30.565.10">
    <property type="entry name" value="Histidine kinase-like ATPase, C-terminal domain"/>
    <property type="match status" value="1"/>
</dbReference>
<keyword evidence="1" id="KW-0723">Serine/threonine-protein kinase</keyword>
<accession>A0ABW3VKZ9</accession>
<organism evidence="3 4">
    <name type="scientific">Pseudonocardia benzenivorans</name>
    <dbReference type="NCBI Taxonomy" id="228005"/>
    <lineage>
        <taxon>Bacteria</taxon>
        <taxon>Bacillati</taxon>
        <taxon>Actinomycetota</taxon>
        <taxon>Actinomycetes</taxon>
        <taxon>Pseudonocardiales</taxon>
        <taxon>Pseudonocardiaceae</taxon>
        <taxon>Pseudonocardia</taxon>
    </lineage>
</organism>
<evidence type="ECO:0000256" key="1">
    <source>
        <dbReference type="ARBA" id="ARBA00022527"/>
    </source>
</evidence>
<feature type="domain" description="Histidine kinase/HSP90-like ATPase" evidence="2">
    <location>
        <begin position="15"/>
        <end position="128"/>
    </location>
</feature>
<evidence type="ECO:0000313" key="3">
    <source>
        <dbReference type="EMBL" id="MFD1235962.1"/>
    </source>
</evidence>
<evidence type="ECO:0000259" key="2">
    <source>
        <dbReference type="Pfam" id="PF13581"/>
    </source>
</evidence>
<dbReference type="InterPro" id="IPR050267">
    <property type="entry name" value="Anti-sigma-factor_SerPK"/>
</dbReference>
<comment type="caution">
    <text evidence="3">The sequence shown here is derived from an EMBL/GenBank/DDBJ whole genome shotgun (WGS) entry which is preliminary data.</text>
</comment>
<evidence type="ECO:0000313" key="4">
    <source>
        <dbReference type="Proteomes" id="UP001597182"/>
    </source>
</evidence>
<name>A0ABW3VKZ9_9PSEU</name>
<dbReference type="GO" id="GO:0005524">
    <property type="term" value="F:ATP binding"/>
    <property type="evidence" value="ECO:0007669"/>
    <property type="project" value="UniProtKB-KW"/>
</dbReference>
<reference evidence="4" key="1">
    <citation type="journal article" date="2019" name="Int. J. Syst. Evol. Microbiol.">
        <title>The Global Catalogue of Microorganisms (GCM) 10K type strain sequencing project: providing services to taxonomists for standard genome sequencing and annotation.</title>
        <authorList>
            <consortium name="The Broad Institute Genomics Platform"/>
            <consortium name="The Broad Institute Genome Sequencing Center for Infectious Disease"/>
            <person name="Wu L."/>
            <person name="Ma J."/>
        </authorList>
    </citation>
    <scope>NUCLEOTIDE SEQUENCE [LARGE SCALE GENOMIC DNA]</scope>
    <source>
        <strain evidence="4">CCUG 49018</strain>
    </source>
</reference>
<dbReference type="InterPro" id="IPR036890">
    <property type="entry name" value="HATPase_C_sf"/>
</dbReference>
<dbReference type="PANTHER" id="PTHR35526:SF3">
    <property type="entry name" value="ANTI-SIGMA-F FACTOR RSBW"/>
    <property type="match status" value="1"/>
</dbReference>
<keyword evidence="4" id="KW-1185">Reference proteome</keyword>
<keyword evidence="1" id="KW-0808">Transferase</keyword>
<dbReference type="RefSeq" id="WP_041759845.1">
    <property type="nucleotide sequence ID" value="NZ_BAABKS010000050.1"/>
</dbReference>
<dbReference type="EMBL" id="JBHTMB010000192">
    <property type="protein sequence ID" value="MFD1235962.1"/>
    <property type="molecule type" value="Genomic_DNA"/>
</dbReference>
<keyword evidence="3" id="KW-0547">Nucleotide-binding</keyword>
<proteinExistence type="predicted"/>
<dbReference type="SUPFAM" id="SSF55874">
    <property type="entry name" value="ATPase domain of HSP90 chaperone/DNA topoisomerase II/histidine kinase"/>
    <property type="match status" value="1"/>
</dbReference>
<dbReference type="Pfam" id="PF13581">
    <property type="entry name" value="HATPase_c_2"/>
    <property type="match status" value="1"/>
</dbReference>